<dbReference type="InterPro" id="IPR002213">
    <property type="entry name" value="UDP_glucos_trans"/>
</dbReference>
<dbReference type="PANTHER" id="PTHR48043">
    <property type="entry name" value="EG:EG0003.4 PROTEIN-RELATED"/>
    <property type="match status" value="1"/>
</dbReference>
<evidence type="ECO:0000313" key="5">
    <source>
        <dbReference type="Proteomes" id="UP000240212"/>
    </source>
</evidence>
<evidence type="ECO:0000259" key="3">
    <source>
        <dbReference type="Pfam" id="PF04101"/>
    </source>
</evidence>
<dbReference type="CDD" id="cd03784">
    <property type="entry name" value="GT1_Gtf-like"/>
    <property type="match status" value="1"/>
</dbReference>
<gene>
    <name evidence="4" type="ORF">C7G83_03055</name>
</gene>
<dbReference type="GO" id="GO:0008194">
    <property type="term" value="F:UDP-glycosyltransferase activity"/>
    <property type="evidence" value="ECO:0007669"/>
    <property type="project" value="InterPro"/>
</dbReference>
<dbReference type="InterPro" id="IPR050271">
    <property type="entry name" value="UDP-glycosyltransferase"/>
</dbReference>
<evidence type="ECO:0000313" key="4">
    <source>
        <dbReference type="EMBL" id="PSN09739.1"/>
    </source>
</evidence>
<evidence type="ECO:0000256" key="2">
    <source>
        <dbReference type="ARBA" id="ARBA00022679"/>
    </source>
</evidence>
<dbReference type="AlphaFoldDB" id="A0A2P8VQ92"/>
<evidence type="ECO:0000256" key="1">
    <source>
        <dbReference type="ARBA" id="ARBA00022676"/>
    </source>
</evidence>
<dbReference type="InterPro" id="IPR007235">
    <property type="entry name" value="Glyco_trans_28_C"/>
</dbReference>
<dbReference type="EMBL" id="PYEP01000001">
    <property type="protein sequence ID" value="PSN09739.1"/>
    <property type="molecule type" value="Genomic_DNA"/>
</dbReference>
<dbReference type="Proteomes" id="UP000240212">
    <property type="component" value="Unassembled WGS sequence"/>
</dbReference>
<sequence length="421" mass="45548">MSHYAIVVPPLYSHIRAMEALAMALSARGHHLTFVLPPDALTPDDARVQLCPGLPEAILQAQRRMQNPANRALWRIANTMAALTDALCHELPALLRTLRVDGVIVDQMEPAGSLVSESLGLPFVSVACALPINREPHLPLSVMPFAWGEDEKSQRLYRGSERVYDLIMRPLYRALDAHSRRLGLTPRDRPDRCLSPLAQIAQWAQSLDFPRYALPESFHYIGALRGPAVGTASALPEGALNVSPLGYASLGTLQKHPYLQLRRMAAACRRAGVNVMITHCNTLSPDEIAGLYRSGATWVEAFIDQPAFIQYADVVVSHAGLNTVLETVAAARPLLMVPMAFDQPAIAARIVHHGLGRRVSRYAASATMARQIGALLDDEGARARLQAASRALAACGGAARGAEIVEQALTTGRPVLRTAAS</sequence>
<dbReference type="STRING" id="1388748.GCA_000463155_01333"/>
<keyword evidence="1" id="KW-0328">Glycosyltransferase</keyword>
<proteinExistence type="predicted"/>
<dbReference type="OrthoDB" id="9805366at2"/>
<feature type="domain" description="Glycosyl transferase family 28 C-terminal" evidence="3">
    <location>
        <begin position="301"/>
        <end position="384"/>
    </location>
</feature>
<dbReference type="Pfam" id="PF04101">
    <property type="entry name" value="Glyco_tran_28_C"/>
    <property type="match status" value="1"/>
</dbReference>
<protein>
    <submittedName>
        <fullName evidence="4">Zeaxanthin glucosyltransferase</fullName>
    </submittedName>
</protein>
<dbReference type="SUPFAM" id="SSF53756">
    <property type="entry name" value="UDP-Glycosyltransferase/glycogen phosphorylase"/>
    <property type="match status" value="1"/>
</dbReference>
<dbReference type="PANTHER" id="PTHR48043:SF145">
    <property type="entry name" value="FI06409P-RELATED"/>
    <property type="match status" value="1"/>
</dbReference>
<accession>A0A2P8VQ92</accession>
<comment type="caution">
    <text evidence="4">The sequence shown here is derived from an EMBL/GenBank/DDBJ whole genome shotgun (WGS) entry which is preliminary data.</text>
</comment>
<organism evidence="4 5">
    <name type="scientific">Siccibacter turicensis</name>
    <dbReference type="NCBI Taxonomy" id="357233"/>
    <lineage>
        <taxon>Bacteria</taxon>
        <taxon>Pseudomonadati</taxon>
        <taxon>Pseudomonadota</taxon>
        <taxon>Gammaproteobacteria</taxon>
        <taxon>Enterobacterales</taxon>
        <taxon>Enterobacteriaceae</taxon>
        <taxon>Siccibacter</taxon>
    </lineage>
</organism>
<dbReference type="Gene3D" id="3.40.50.2000">
    <property type="entry name" value="Glycogen Phosphorylase B"/>
    <property type="match status" value="2"/>
</dbReference>
<keyword evidence="5" id="KW-1185">Reference proteome</keyword>
<keyword evidence="2 4" id="KW-0808">Transferase</keyword>
<dbReference type="RefSeq" id="WP_106876164.1">
    <property type="nucleotide sequence ID" value="NZ_PYEP01000001.1"/>
</dbReference>
<dbReference type="GO" id="GO:0016758">
    <property type="term" value="F:hexosyltransferase activity"/>
    <property type="evidence" value="ECO:0007669"/>
    <property type="project" value="InterPro"/>
</dbReference>
<reference evidence="4 5" key="1">
    <citation type="submission" date="2018-03" db="EMBL/GenBank/DDBJ databases">
        <title>Draft genome sequence of the first documented clinical Siccibacter turicensis isolate in Austria.</title>
        <authorList>
            <person name="Lepuschitz S."/>
            <person name="Pekard-Amenitsch S."/>
            <person name="Haunold R."/>
            <person name="Schill S."/>
            <person name="Mach R."/>
            <person name="Allerberger F."/>
            <person name="Ruppitsch W."/>
            <person name="Forsythe S.J."/>
        </authorList>
    </citation>
    <scope>NUCLEOTIDE SEQUENCE [LARGE SCALE GENOMIC DNA]</scope>
    <source>
        <strain evidence="4 5">6100069499-17</strain>
    </source>
</reference>
<name>A0A2P8VQ92_9ENTR</name>